<dbReference type="AlphaFoldDB" id="A0AAC8QB58"/>
<dbReference type="Proteomes" id="UP000256345">
    <property type="component" value="Unassembled WGS sequence"/>
</dbReference>
<keyword evidence="2" id="KW-0449">Lipoprotein</keyword>
<name>A0AAC8QB58_9BACT</name>
<dbReference type="PROSITE" id="PS51257">
    <property type="entry name" value="PROKAR_LIPOPROTEIN"/>
    <property type="match status" value="1"/>
</dbReference>
<feature type="chain" id="PRO_5042222001" evidence="1">
    <location>
        <begin position="20"/>
        <end position="267"/>
    </location>
</feature>
<dbReference type="Proteomes" id="UP000035579">
    <property type="component" value="Chromosome"/>
</dbReference>
<dbReference type="RefSeq" id="WP_047857789.1">
    <property type="nucleotide sequence ID" value="NZ_CP011509.1"/>
</dbReference>
<evidence type="ECO:0000313" key="3">
    <source>
        <dbReference type="EMBL" id="REG23610.1"/>
    </source>
</evidence>
<accession>A0AAC8QB58</accession>
<keyword evidence="5" id="KW-1185">Reference proteome</keyword>
<dbReference type="KEGG" id="age:AA314_05457"/>
<evidence type="ECO:0000313" key="2">
    <source>
        <dbReference type="EMBL" id="AKJ03831.1"/>
    </source>
</evidence>
<evidence type="ECO:0000313" key="5">
    <source>
        <dbReference type="Proteomes" id="UP000256345"/>
    </source>
</evidence>
<sequence>MRSPVWLAALLPLVTAACATTSVAYHPQKDCEAGSPGACVDWADQLAGRGELLQAEAAYGQGCQGGVVTSCITQGQLLTRRGELEAAELPLRKAYLEEMPEAHEALAELYQARGTPEDVRIASGLRFEAPAIDKPATEFVYHFRMDSRGLPGAALTFNIQPMAFLSRRLDMGFHAAFGAGPTELNGFIGYQHFASTWAVPYARALLGGVPGAPPGQGLNFGGELGLKLCLGPLGHLDFAVGSSRFSPLHASVGLGFNGLFLLLLAAR</sequence>
<dbReference type="EMBL" id="CP011509">
    <property type="protein sequence ID" value="AKJ03831.1"/>
    <property type="molecule type" value="Genomic_DNA"/>
</dbReference>
<gene>
    <name evidence="2" type="ORF">AA314_05457</name>
    <name evidence="3" type="ORF">ATI61_11680</name>
</gene>
<evidence type="ECO:0000313" key="4">
    <source>
        <dbReference type="Proteomes" id="UP000035579"/>
    </source>
</evidence>
<protein>
    <submittedName>
        <fullName evidence="2">Lipoprotein</fullName>
    </submittedName>
</protein>
<feature type="signal peptide" evidence="1">
    <location>
        <begin position="1"/>
        <end position="19"/>
    </location>
</feature>
<organism evidence="2 4">
    <name type="scientific">Archangium gephyra</name>
    <dbReference type="NCBI Taxonomy" id="48"/>
    <lineage>
        <taxon>Bacteria</taxon>
        <taxon>Pseudomonadati</taxon>
        <taxon>Myxococcota</taxon>
        <taxon>Myxococcia</taxon>
        <taxon>Myxococcales</taxon>
        <taxon>Cystobacterineae</taxon>
        <taxon>Archangiaceae</taxon>
        <taxon>Archangium</taxon>
    </lineage>
</organism>
<reference evidence="3 5" key="2">
    <citation type="submission" date="2018-08" db="EMBL/GenBank/DDBJ databases">
        <title>Genomic Encyclopedia of Archaeal and Bacterial Type Strains, Phase II (KMG-II): from individual species to whole genera.</title>
        <authorList>
            <person name="Goeker M."/>
        </authorList>
    </citation>
    <scope>NUCLEOTIDE SEQUENCE [LARGE SCALE GENOMIC DNA]</scope>
    <source>
        <strain evidence="3 5">DSM 2261</strain>
    </source>
</reference>
<keyword evidence="1" id="KW-0732">Signal</keyword>
<dbReference type="EMBL" id="QUMU01000016">
    <property type="protein sequence ID" value="REG23610.1"/>
    <property type="molecule type" value="Genomic_DNA"/>
</dbReference>
<reference evidence="2 4" key="1">
    <citation type="submission" date="2015-05" db="EMBL/GenBank/DDBJ databases">
        <title>Genome assembly of Archangium gephyra DSM 2261.</title>
        <authorList>
            <person name="Sharma G."/>
            <person name="Subramanian S."/>
        </authorList>
    </citation>
    <scope>NUCLEOTIDE SEQUENCE [LARGE SCALE GENOMIC DNA]</scope>
    <source>
        <strain evidence="2 4">DSM 2261</strain>
    </source>
</reference>
<evidence type="ECO:0000256" key="1">
    <source>
        <dbReference type="SAM" id="SignalP"/>
    </source>
</evidence>
<proteinExistence type="predicted"/>